<dbReference type="CDD" id="cd06171">
    <property type="entry name" value="Sigma70_r4"/>
    <property type="match status" value="1"/>
</dbReference>
<evidence type="ECO:0000256" key="1">
    <source>
        <dbReference type="ARBA" id="ARBA00010641"/>
    </source>
</evidence>
<dbReference type="InterPro" id="IPR013325">
    <property type="entry name" value="RNA_pol_sigma_r2"/>
</dbReference>
<accession>A0A1I2V874</accession>
<evidence type="ECO:0000259" key="6">
    <source>
        <dbReference type="Pfam" id="PF08281"/>
    </source>
</evidence>
<dbReference type="SUPFAM" id="SSF88659">
    <property type="entry name" value="Sigma3 and sigma4 domains of RNA polymerase sigma factors"/>
    <property type="match status" value="1"/>
</dbReference>
<dbReference type="STRING" id="414048.SAMN04489864_102469"/>
<dbReference type="PANTHER" id="PTHR43133">
    <property type="entry name" value="RNA POLYMERASE ECF-TYPE SIGMA FACTO"/>
    <property type="match status" value="1"/>
</dbReference>
<dbReference type="AlphaFoldDB" id="A0A1I2V874"/>
<evidence type="ECO:0000256" key="2">
    <source>
        <dbReference type="ARBA" id="ARBA00023015"/>
    </source>
</evidence>
<comment type="similarity">
    <text evidence="1">Belongs to the sigma-70 factor family. ECF subfamily.</text>
</comment>
<evidence type="ECO:0000259" key="5">
    <source>
        <dbReference type="Pfam" id="PF04542"/>
    </source>
</evidence>
<dbReference type="Gene3D" id="1.10.10.10">
    <property type="entry name" value="Winged helix-like DNA-binding domain superfamily/Winged helix DNA-binding domain"/>
    <property type="match status" value="1"/>
</dbReference>
<proteinExistence type="inferred from homology"/>
<dbReference type="InterPro" id="IPR013249">
    <property type="entry name" value="RNA_pol_sigma70_r4_t2"/>
</dbReference>
<sequence>MFKSKENKEADDLLLQQIKENNMLAFDALYDKYWEQVYNAAYKRLKDADYAKDITQDIFLQVWHKRHDINIDHFAPYLFTAVRNNVFKWMQKEQRFTPIPELLAHLSVAKDNADAEVLRKEFVIKYEALVNTLTPAQQEIFRMRFHDDLTTKEIAEKLNISRKTVQNQLGKSVSQLRGSLDLLYFVLMLHVYN</sequence>
<name>A0A1I2V874_9SPHI</name>
<keyword evidence="4" id="KW-0804">Transcription</keyword>
<organism evidence="7 8">
    <name type="scientific">Pedobacter insulae</name>
    <dbReference type="NCBI Taxonomy" id="414048"/>
    <lineage>
        <taxon>Bacteria</taxon>
        <taxon>Pseudomonadati</taxon>
        <taxon>Bacteroidota</taxon>
        <taxon>Sphingobacteriia</taxon>
        <taxon>Sphingobacteriales</taxon>
        <taxon>Sphingobacteriaceae</taxon>
        <taxon>Pedobacter</taxon>
    </lineage>
</organism>
<feature type="domain" description="RNA polymerase sigma-70 region 2" evidence="5">
    <location>
        <begin position="29"/>
        <end position="95"/>
    </location>
</feature>
<evidence type="ECO:0000313" key="8">
    <source>
        <dbReference type="Proteomes" id="UP000199666"/>
    </source>
</evidence>
<dbReference type="Pfam" id="PF04542">
    <property type="entry name" value="Sigma70_r2"/>
    <property type="match status" value="1"/>
</dbReference>
<dbReference type="Pfam" id="PF08281">
    <property type="entry name" value="Sigma70_r4_2"/>
    <property type="match status" value="1"/>
</dbReference>
<dbReference type="NCBIfam" id="TIGR02937">
    <property type="entry name" value="sigma70-ECF"/>
    <property type="match status" value="1"/>
</dbReference>
<dbReference type="InterPro" id="IPR039425">
    <property type="entry name" value="RNA_pol_sigma-70-like"/>
</dbReference>
<dbReference type="GO" id="GO:0003677">
    <property type="term" value="F:DNA binding"/>
    <property type="evidence" value="ECO:0007669"/>
    <property type="project" value="InterPro"/>
</dbReference>
<dbReference type="PANTHER" id="PTHR43133:SF46">
    <property type="entry name" value="RNA POLYMERASE SIGMA-70 FACTOR ECF SUBFAMILY"/>
    <property type="match status" value="1"/>
</dbReference>
<dbReference type="InterPro" id="IPR013324">
    <property type="entry name" value="RNA_pol_sigma_r3/r4-like"/>
</dbReference>
<dbReference type="GO" id="GO:0006352">
    <property type="term" value="P:DNA-templated transcription initiation"/>
    <property type="evidence" value="ECO:0007669"/>
    <property type="project" value="InterPro"/>
</dbReference>
<gene>
    <name evidence="7" type="ORF">SAMN04489864_102469</name>
</gene>
<protein>
    <submittedName>
        <fullName evidence="7">RNA polymerase sigma-70 factor, ECF subfamily</fullName>
    </submittedName>
</protein>
<dbReference type="InterPro" id="IPR007627">
    <property type="entry name" value="RNA_pol_sigma70_r2"/>
</dbReference>
<dbReference type="OrthoDB" id="679904at2"/>
<dbReference type="EMBL" id="FOPP01000002">
    <property type="protein sequence ID" value="SFG83361.1"/>
    <property type="molecule type" value="Genomic_DNA"/>
</dbReference>
<evidence type="ECO:0000256" key="4">
    <source>
        <dbReference type="ARBA" id="ARBA00023163"/>
    </source>
</evidence>
<keyword evidence="2" id="KW-0805">Transcription regulation</keyword>
<feature type="domain" description="RNA polymerase sigma factor 70 region 4 type 2" evidence="6">
    <location>
        <begin position="126"/>
        <end position="172"/>
    </location>
</feature>
<dbReference type="InterPro" id="IPR014284">
    <property type="entry name" value="RNA_pol_sigma-70_dom"/>
</dbReference>
<dbReference type="InterPro" id="IPR036388">
    <property type="entry name" value="WH-like_DNA-bd_sf"/>
</dbReference>
<evidence type="ECO:0000256" key="3">
    <source>
        <dbReference type="ARBA" id="ARBA00023082"/>
    </source>
</evidence>
<dbReference type="Gene3D" id="1.10.1740.10">
    <property type="match status" value="1"/>
</dbReference>
<reference evidence="7 8" key="1">
    <citation type="submission" date="2016-10" db="EMBL/GenBank/DDBJ databases">
        <authorList>
            <person name="de Groot N.N."/>
        </authorList>
    </citation>
    <scope>NUCLEOTIDE SEQUENCE [LARGE SCALE GENOMIC DNA]</scope>
    <source>
        <strain evidence="7 8">DSM 18684</strain>
    </source>
</reference>
<dbReference type="Proteomes" id="UP000199666">
    <property type="component" value="Unassembled WGS sequence"/>
</dbReference>
<dbReference type="SUPFAM" id="SSF88946">
    <property type="entry name" value="Sigma2 domain of RNA polymerase sigma factors"/>
    <property type="match status" value="1"/>
</dbReference>
<keyword evidence="3" id="KW-0731">Sigma factor</keyword>
<evidence type="ECO:0000313" key="7">
    <source>
        <dbReference type="EMBL" id="SFG83361.1"/>
    </source>
</evidence>
<dbReference type="RefSeq" id="WP_090992485.1">
    <property type="nucleotide sequence ID" value="NZ_FOPP01000002.1"/>
</dbReference>
<keyword evidence="8" id="KW-1185">Reference proteome</keyword>
<dbReference type="GO" id="GO:0016987">
    <property type="term" value="F:sigma factor activity"/>
    <property type="evidence" value="ECO:0007669"/>
    <property type="project" value="UniProtKB-KW"/>
</dbReference>